<gene>
    <name evidence="5" type="ORF">FJZ47_05330</name>
</gene>
<dbReference type="Gene3D" id="2.60.40.10">
    <property type="entry name" value="Immunoglobulins"/>
    <property type="match status" value="1"/>
</dbReference>
<dbReference type="AlphaFoldDB" id="A0A938B2W5"/>
<dbReference type="InterPro" id="IPR013783">
    <property type="entry name" value="Ig-like_fold"/>
</dbReference>
<dbReference type="Pfam" id="PF13517">
    <property type="entry name" value="FG-GAP_3"/>
    <property type="match status" value="1"/>
</dbReference>
<reference evidence="5" key="1">
    <citation type="submission" date="2019-03" db="EMBL/GenBank/DDBJ databases">
        <title>Lake Tanganyika Metagenome-Assembled Genomes (MAGs).</title>
        <authorList>
            <person name="Tran P."/>
        </authorList>
    </citation>
    <scope>NUCLEOTIDE SEQUENCE</scope>
    <source>
        <strain evidence="5">K_DeepCast_65m_m2_066</strain>
    </source>
</reference>
<proteinExistence type="inferred from homology"/>
<dbReference type="InterPro" id="IPR003344">
    <property type="entry name" value="Big_1_dom"/>
</dbReference>
<evidence type="ECO:0000313" key="6">
    <source>
        <dbReference type="Proteomes" id="UP000712673"/>
    </source>
</evidence>
<comment type="caution">
    <text evidence="5">The sequence shown here is derived from an EMBL/GenBank/DDBJ whole genome shotgun (WGS) entry which is preliminary data.</text>
</comment>
<comment type="similarity">
    <text evidence="1">Belongs to the intimin/invasin family.</text>
</comment>
<evidence type="ECO:0000256" key="3">
    <source>
        <dbReference type="SAM" id="SignalP"/>
    </source>
</evidence>
<dbReference type="EMBL" id="VGLS01000110">
    <property type="protein sequence ID" value="MBM3223213.1"/>
    <property type="molecule type" value="Genomic_DNA"/>
</dbReference>
<evidence type="ECO:0000256" key="2">
    <source>
        <dbReference type="ARBA" id="ARBA00022729"/>
    </source>
</evidence>
<dbReference type="SUPFAM" id="SSF49373">
    <property type="entry name" value="Invasin/intimin cell-adhesion fragments"/>
    <property type="match status" value="1"/>
</dbReference>
<feature type="domain" description="Big-1" evidence="4">
    <location>
        <begin position="47"/>
        <end position="141"/>
    </location>
</feature>
<feature type="signal peptide" evidence="3">
    <location>
        <begin position="1"/>
        <end position="22"/>
    </location>
</feature>
<dbReference type="Proteomes" id="UP000712673">
    <property type="component" value="Unassembled WGS sequence"/>
</dbReference>
<feature type="chain" id="PRO_5037070443" evidence="3">
    <location>
        <begin position="23"/>
        <end position="258"/>
    </location>
</feature>
<dbReference type="InterPro" id="IPR028994">
    <property type="entry name" value="Integrin_alpha_N"/>
</dbReference>
<organism evidence="5 6">
    <name type="scientific">Tectimicrobiota bacterium</name>
    <dbReference type="NCBI Taxonomy" id="2528274"/>
    <lineage>
        <taxon>Bacteria</taxon>
        <taxon>Pseudomonadati</taxon>
        <taxon>Nitrospinota/Tectimicrobiota group</taxon>
        <taxon>Candidatus Tectimicrobiota</taxon>
    </lineage>
</organism>
<protein>
    <submittedName>
        <fullName evidence="5">VCBS repeat-containing protein</fullName>
    </submittedName>
</protein>
<dbReference type="InterPro" id="IPR008964">
    <property type="entry name" value="Invasin/intimin_cell_adhesion"/>
</dbReference>
<evidence type="ECO:0000259" key="4">
    <source>
        <dbReference type="PROSITE" id="PS51127"/>
    </source>
</evidence>
<name>A0A938B2W5_UNCTE</name>
<dbReference type="PROSITE" id="PS51127">
    <property type="entry name" value="BIG1"/>
    <property type="match status" value="1"/>
</dbReference>
<dbReference type="SUPFAM" id="SSF69318">
    <property type="entry name" value="Integrin alpha N-terminal domain"/>
    <property type="match status" value="1"/>
</dbReference>
<keyword evidence="2 3" id="KW-0732">Signal</keyword>
<accession>A0A938B2W5</accession>
<sequence>MTTRSCCIARLLLCLATLLLYHGCSGSGGETPAPPPGGGTPPPVVSAVSLNTCAGASVVADGVNAVSVQATLQTSNALPAGIPVTFTTTQGHFLGGGATTTGMTTAEGIATATLIAPTSPTTATITASANGLSAQTVLPYVAETLRNPLNPGRLSTSLYPGQLFATDIVPGQPFGAEKVPIILAVADVNGDGQLDLLAVSRNATDVAVFLGQSSGVFSNVRRVPVRIAPAAALPIAFAVADVSGGPRGSAAPHKQPRG</sequence>
<evidence type="ECO:0000313" key="5">
    <source>
        <dbReference type="EMBL" id="MBM3223213.1"/>
    </source>
</evidence>
<dbReference type="InterPro" id="IPR013517">
    <property type="entry name" value="FG-GAP"/>
</dbReference>
<evidence type="ECO:0000256" key="1">
    <source>
        <dbReference type="ARBA" id="ARBA00010116"/>
    </source>
</evidence>